<sequence>MIKEKIMLTIQTILGFVAFFGMFSKSIILSFVVLTFTLVYLFGLFESSKVRLNSHLIVGGILYFILSIFILLQMLVNIDFEFSLSNTIVFALGIVGLIQSIVVRRKLKQSL</sequence>
<accession>F7YY30</accession>
<dbReference type="Proteomes" id="UP000006804">
    <property type="component" value="Chromosome"/>
</dbReference>
<dbReference type="STRING" id="688269.Theth_0755"/>
<organism evidence="2 3">
    <name type="scientific">Pseudothermotoga thermarum DSM 5069</name>
    <dbReference type="NCBI Taxonomy" id="688269"/>
    <lineage>
        <taxon>Bacteria</taxon>
        <taxon>Thermotogati</taxon>
        <taxon>Thermotogota</taxon>
        <taxon>Thermotogae</taxon>
        <taxon>Thermotogales</taxon>
        <taxon>Thermotogaceae</taxon>
        <taxon>Pseudothermotoga</taxon>
    </lineage>
</organism>
<keyword evidence="1" id="KW-0812">Transmembrane</keyword>
<feature type="transmembrane region" description="Helical" evidence="1">
    <location>
        <begin position="12"/>
        <end position="44"/>
    </location>
</feature>
<dbReference type="KEGG" id="tta:Theth_0755"/>
<proteinExistence type="predicted"/>
<evidence type="ECO:0008006" key="4">
    <source>
        <dbReference type="Google" id="ProtNLM"/>
    </source>
</evidence>
<evidence type="ECO:0000313" key="3">
    <source>
        <dbReference type="Proteomes" id="UP000006804"/>
    </source>
</evidence>
<dbReference type="AlphaFoldDB" id="F7YY30"/>
<evidence type="ECO:0000256" key="1">
    <source>
        <dbReference type="SAM" id="Phobius"/>
    </source>
</evidence>
<feature type="transmembrane region" description="Helical" evidence="1">
    <location>
        <begin position="56"/>
        <end position="76"/>
    </location>
</feature>
<name>F7YY30_9THEM</name>
<dbReference type="RefSeq" id="WP_013932062.1">
    <property type="nucleotide sequence ID" value="NC_015707.1"/>
</dbReference>
<protein>
    <recommendedName>
        <fullName evidence="4">Permease</fullName>
    </recommendedName>
</protein>
<dbReference type="EMBL" id="CP002351">
    <property type="protein sequence ID" value="AEH50840.1"/>
    <property type="molecule type" value="Genomic_DNA"/>
</dbReference>
<keyword evidence="3" id="KW-1185">Reference proteome</keyword>
<dbReference type="HOGENOM" id="CLU_2156224_0_0_0"/>
<gene>
    <name evidence="2" type="ORF">Theth_0755</name>
</gene>
<keyword evidence="1" id="KW-1133">Transmembrane helix</keyword>
<keyword evidence="1" id="KW-0472">Membrane</keyword>
<feature type="transmembrane region" description="Helical" evidence="1">
    <location>
        <begin position="82"/>
        <end position="103"/>
    </location>
</feature>
<reference evidence="2 3" key="1">
    <citation type="submission" date="2010-11" db="EMBL/GenBank/DDBJ databases">
        <title>The complete genome of Thermotoga thermarum DSM 5069.</title>
        <authorList>
            <consortium name="US DOE Joint Genome Institute (JGI-PGF)"/>
            <person name="Lucas S."/>
            <person name="Copeland A."/>
            <person name="Lapidus A."/>
            <person name="Bruce D."/>
            <person name="Goodwin L."/>
            <person name="Pitluck S."/>
            <person name="Kyrpides N."/>
            <person name="Mavromatis K."/>
            <person name="Ivanova N."/>
            <person name="Zeytun A."/>
            <person name="Brettin T."/>
            <person name="Detter J.C."/>
            <person name="Tapia R."/>
            <person name="Han C."/>
            <person name="Land M."/>
            <person name="Hauser L."/>
            <person name="Markowitz V."/>
            <person name="Cheng J.-F."/>
            <person name="Hugenholtz P."/>
            <person name="Woyke T."/>
            <person name="Wu D."/>
            <person name="Spring S."/>
            <person name="Schroeder M."/>
            <person name="Brambilla E."/>
            <person name="Klenk H.-P."/>
            <person name="Eisen J.A."/>
        </authorList>
    </citation>
    <scope>NUCLEOTIDE SEQUENCE [LARGE SCALE GENOMIC DNA]</scope>
    <source>
        <strain evidence="2 3">DSM 5069</strain>
    </source>
</reference>
<evidence type="ECO:0000313" key="2">
    <source>
        <dbReference type="EMBL" id="AEH50840.1"/>
    </source>
</evidence>
<dbReference type="PATRIC" id="fig|688269.3.peg.779"/>